<dbReference type="OrthoDB" id="423607at2759"/>
<dbReference type="AlphaFoldDB" id="A0A9J6GN45"/>
<dbReference type="SUPFAM" id="SSF81383">
    <property type="entry name" value="F-box domain"/>
    <property type="match status" value="1"/>
</dbReference>
<dbReference type="PANTHER" id="PTHR31639">
    <property type="entry name" value="F-BOX PROTEIN-LIKE"/>
    <property type="match status" value="1"/>
</dbReference>
<keyword evidence="4" id="KW-1185">Reference proteome</keyword>
<gene>
    <name evidence="3" type="ORF">HPB48_013325</name>
</gene>
<reference evidence="3 4" key="1">
    <citation type="journal article" date="2020" name="Cell">
        <title>Large-Scale Comparative Analyses of Tick Genomes Elucidate Their Genetic Diversity and Vector Capacities.</title>
        <authorList>
            <consortium name="Tick Genome and Microbiome Consortium (TIGMIC)"/>
            <person name="Jia N."/>
            <person name="Wang J."/>
            <person name="Shi W."/>
            <person name="Du L."/>
            <person name="Sun Y."/>
            <person name="Zhan W."/>
            <person name="Jiang J.F."/>
            <person name="Wang Q."/>
            <person name="Zhang B."/>
            <person name="Ji P."/>
            <person name="Bell-Sakyi L."/>
            <person name="Cui X.M."/>
            <person name="Yuan T.T."/>
            <person name="Jiang B.G."/>
            <person name="Yang W.F."/>
            <person name="Lam T.T."/>
            <person name="Chang Q.C."/>
            <person name="Ding S.J."/>
            <person name="Wang X.J."/>
            <person name="Zhu J.G."/>
            <person name="Ruan X.D."/>
            <person name="Zhao L."/>
            <person name="Wei J.T."/>
            <person name="Ye R.Z."/>
            <person name="Que T.C."/>
            <person name="Du C.H."/>
            <person name="Zhou Y.H."/>
            <person name="Cheng J.X."/>
            <person name="Dai P.F."/>
            <person name="Guo W.B."/>
            <person name="Han X.H."/>
            <person name="Huang E.J."/>
            <person name="Li L.F."/>
            <person name="Wei W."/>
            <person name="Gao Y.C."/>
            <person name="Liu J.Z."/>
            <person name="Shao H.Z."/>
            <person name="Wang X."/>
            <person name="Wang C.C."/>
            <person name="Yang T.C."/>
            <person name="Huo Q.B."/>
            <person name="Li W."/>
            <person name="Chen H.Y."/>
            <person name="Chen S.E."/>
            <person name="Zhou L.G."/>
            <person name="Ni X.B."/>
            <person name="Tian J.H."/>
            <person name="Sheng Y."/>
            <person name="Liu T."/>
            <person name="Pan Y.S."/>
            <person name="Xia L.Y."/>
            <person name="Li J."/>
            <person name="Zhao F."/>
            <person name="Cao W.C."/>
        </authorList>
    </citation>
    <scope>NUCLEOTIDE SEQUENCE [LARGE SCALE GENOMIC DNA]</scope>
    <source>
        <strain evidence="3">HaeL-2018</strain>
    </source>
</reference>
<evidence type="ECO:0000259" key="2">
    <source>
        <dbReference type="PROSITE" id="PS50181"/>
    </source>
</evidence>
<dbReference type="Proteomes" id="UP000821853">
    <property type="component" value="Unassembled WGS sequence"/>
</dbReference>
<dbReference type="InterPro" id="IPR036047">
    <property type="entry name" value="F-box-like_dom_sf"/>
</dbReference>
<dbReference type="PANTHER" id="PTHR31639:SF256">
    <property type="entry name" value="OS07G0242900 PROTEIN"/>
    <property type="match status" value="1"/>
</dbReference>
<sequence length="503" mass="55625">MKQKLGTAEGSRARRRSRRRRRMAAAAQVDDLPDELILKIFSYLPQRSLATIAKVSERWKKLAFDPVLWTEVCIDARGDPSAKQVREILDRATMIRKLDVSVGTVSLEAVASASSRFRLMNELAIPGRALSHHVMPSILRNCASLSTIVLCGQDMLLPNDVRILEALSSLKSLVASDDLNIPDDVLRQICVSCPRLERLELNSNQISRRDSWEFLERLQQLTSLSVTKISTGALLHASKSCPSLDSLEIGTLQNENGVSVAQALQGFLKLRALTVVNDCGSGWLEAKFRTPQCLEHFDVAELCMDEEQLALLVQNCRDTLRHVTVNAGVLADAALETLPSCANLESVSIYGLHGKSSFIRMLCKFPRLIRAQLNVETGAIEAIRQLASLVDILDRSRRGTTRLVLSAMCSCQDSQDAVVRAVWRFKDFLALNTNLSAQHIRELELQCDAIMAAKLFWLPCGNEVLREVRTSFPAISKTLKHLTLNLVAADFETGSPFAGGAGH</sequence>
<dbReference type="InterPro" id="IPR001810">
    <property type="entry name" value="F-box_dom"/>
</dbReference>
<dbReference type="Gene3D" id="3.80.10.10">
    <property type="entry name" value="Ribonuclease Inhibitor"/>
    <property type="match status" value="2"/>
</dbReference>
<dbReference type="EMBL" id="JABSTR010000008">
    <property type="protein sequence ID" value="KAH9376698.1"/>
    <property type="molecule type" value="Genomic_DNA"/>
</dbReference>
<dbReference type="PROSITE" id="PS50181">
    <property type="entry name" value="FBOX"/>
    <property type="match status" value="1"/>
</dbReference>
<evidence type="ECO:0000313" key="3">
    <source>
        <dbReference type="EMBL" id="KAH9376698.1"/>
    </source>
</evidence>
<dbReference type="Pfam" id="PF12937">
    <property type="entry name" value="F-box-like"/>
    <property type="match status" value="1"/>
</dbReference>
<organism evidence="3 4">
    <name type="scientific">Haemaphysalis longicornis</name>
    <name type="common">Bush tick</name>
    <dbReference type="NCBI Taxonomy" id="44386"/>
    <lineage>
        <taxon>Eukaryota</taxon>
        <taxon>Metazoa</taxon>
        <taxon>Ecdysozoa</taxon>
        <taxon>Arthropoda</taxon>
        <taxon>Chelicerata</taxon>
        <taxon>Arachnida</taxon>
        <taxon>Acari</taxon>
        <taxon>Parasitiformes</taxon>
        <taxon>Ixodida</taxon>
        <taxon>Ixodoidea</taxon>
        <taxon>Ixodidae</taxon>
        <taxon>Haemaphysalinae</taxon>
        <taxon>Haemaphysalis</taxon>
    </lineage>
</organism>
<dbReference type="VEuPathDB" id="VectorBase:HLOH_046813"/>
<comment type="caution">
    <text evidence="3">The sequence shown here is derived from an EMBL/GenBank/DDBJ whole genome shotgun (WGS) entry which is preliminary data.</text>
</comment>
<feature type="region of interest" description="Disordered" evidence="1">
    <location>
        <begin position="1"/>
        <end position="20"/>
    </location>
</feature>
<feature type="domain" description="F-box" evidence="2">
    <location>
        <begin position="26"/>
        <end position="72"/>
    </location>
</feature>
<name>A0A9J6GN45_HAELO</name>
<dbReference type="InterPro" id="IPR032675">
    <property type="entry name" value="LRR_dom_sf"/>
</dbReference>
<proteinExistence type="predicted"/>
<protein>
    <recommendedName>
        <fullName evidence="2">F-box domain-containing protein</fullName>
    </recommendedName>
</protein>
<dbReference type="Gene3D" id="1.20.1280.50">
    <property type="match status" value="1"/>
</dbReference>
<dbReference type="SMART" id="SM00256">
    <property type="entry name" value="FBOX"/>
    <property type="match status" value="1"/>
</dbReference>
<dbReference type="OMA" id="GNIWNEN"/>
<accession>A0A9J6GN45</accession>
<dbReference type="SUPFAM" id="SSF52047">
    <property type="entry name" value="RNI-like"/>
    <property type="match status" value="1"/>
</dbReference>
<evidence type="ECO:0000313" key="4">
    <source>
        <dbReference type="Proteomes" id="UP000821853"/>
    </source>
</evidence>
<evidence type="ECO:0000256" key="1">
    <source>
        <dbReference type="SAM" id="MobiDB-lite"/>
    </source>
</evidence>